<accession>A0A1H0CV95</accession>
<reference evidence="2" key="1">
    <citation type="submission" date="2016-10" db="EMBL/GenBank/DDBJ databases">
        <authorList>
            <person name="Varghese N."/>
            <person name="Submissions S."/>
        </authorList>
    </citation>
    <scope>NUCLEOTIDE SEQUENCE [LARGE SCALE GENOMIC DNA]</scope>
    <source>
        <strain evidence="2">CGMCC 1.10369</strain>
    </source>
</reference>
<dbReference type="RefSeq" id="WP_090841521.1">
    <property type="nucleotide sequence ID" value="NZ_FNIL01000002.1"/>
</dbReference>
<dbReference type="PROSITE" id="PS51257">
    <property type="entry name" value="PROKAR_LIPOPROTEIN"/>
    <property type="match status" value="1"/>
</dbReference>
<dbReference type="Proteomes" id="UP000198778">
    <property type="component" value="Unassembled WGS sequence"/>
</dbReference>
<sequence>MKKLIIPGILICTTLFAGCSGENNEVEVKAEAVQVEGEEEAQHLLSVLKNNILQSIAEETELAAEDIDIMVSSGIDEGQMELSCSLGLPAEANMEKDKLEQIVVDTMESVAEAENVAVSEENITVLIEKH</sequence>
<name>A0A1H0CV95_9BACI</name>
<gene>
    <name evidence="1" type="ORF">SAMN04488053_102238</name>
</gene>
<organism evidence="1 2">
    <name type="scientific">Alkalicoccus daliensis</name>
    <dbReference type="NCBI Taxonomy" id="745820"/>
    <lineage>
        <taxon>Bacteria</taxon>
        <taxon>Bacillati</taxon>
        <taxon>Bacillota</taxon>
        <taxon>Bacilli</taxon>
        <taxon>Bacillales</taxon>
        <taxon>Bacillaceae</taxon>
        <taxon>Alkalicoccus</taxon>
    </lineage>
</organism>
<keyword evidence="2" id="KW-1185">Reference proteome</keyword>
<evidence type="ECO:0000313" key="2">
    <source>
        <dbReference type="Proteomes" id="UP000198778"/>
    </source>
</evidence>
<evidence type="ECO:0000313" key="1">
    <source>
        <dbReference type="EMBL" id="SDN61611.1"/>
    </source>
</evidence>
<proteinExistence type="predicted"/>
<dbReference type="EMBL" id="FNIL01000002">
    <property type="protein sequence ID" value="SDN61611.1"/>
    <property type="molecule type" value="Genomic_DNA"/>
</dbReference>
<protein>
    <submittedName>
        <fullName evidence="1">Uncharacterized protein</fullName>
    </submittedName>
</protein>
<dbReference type="AlphaFoldDB" id="A0A1H0CV95"/>